<reference evidence="2" key="1">
    <citation type="submission" date="2023-03" db="EMBL/GenBank/DDBJ databases">
        <title>Massive genome expansion in bonnet fungi (Mycena s.s.) driven by repeated elements and novel gene families across ecological guilds.</title>
        <authorList>
            <consortium name="Lawrence Berkeley National Laboratory"/>
            <person name="Harder C.B."/>
            <person name="Miyauchi S."/>
            <person name="Viragh M."/>
            <person name="Kuo A."/>
            <person name="Thoen E."/>
            <person name="Andreopoulos B."/>
            <person name="Lu D."/>
            <person name="Skrede I."/>
            <person name="Drula E."/>
            <person name="Henrissat B."/>
            <person name="Morin E."/>
            <person name="Kohler A."/>
            <person name="Barry K."/>
            <person name="LaButti K."/>
            <person name="Morin E."/>
            <person name="Salamov A."/>
            <person name="Lipzen A."/>
            <person name="Mereny Z."/>
            <person name="Hegedus B."/>
            <person name="Baldrian P."/>
            <person name="Stursova M."/>
            <person name="Weitz H."/>
            <person name="Taylor A."/>
            <person name="Grigoriev I.V."/>
            <person name="Nagy L.G."/>
            <person name="Martin F."/>
            <person name="Kauserud H."/>
        </authorList>
    </citation>
    <scope>NUCLEOTIDE SEQUENCE</scope>
    <source>
        <strain evidence="2">CBHHK067</strain>
    </source>
</reference>
<name>A0AAD7FYU1_MYCRO</name>
<evidence type="ECO:0000313" key="3">
    <source>
        <dbReference type="Proteomes" id="UP001221757"/>
    </source>
</evidence>
<dbReference type="Pfam" id="PF12937">
    <property type="entry name" value="F-box-like"/>
    <property type="match status" value="1"/>
</dbReference>
<dbReference type="SUPFAM" id="SSF81383">
    <property type="entry name" value="F-box domain"/>
    <property type="match status" value="1"/>
</dbReference>
<feature type="domain" description="F-box" evidence="1">
    <location>
        <begin position="13"/>
        <end position="48"/>
    </location>
</feature>
<dbReference type="EMBL" id="JARKIE010000404">
    <property type="protein sequence ID" value="KAJ7645001.1"/>
    <property type="molecule type" value="Genomic_DNA"/>
</dbReference>
<sequence>MSLLSINLTGLGEDILLHILSSSDIYTTLCVSQVNRSLYEIASAKQLWVLHLEDLIRRSLIELPPSIMTALEILSTASLVDVVRRLIAGPASWADGSSPTISTEISLTPAEHFTSRRYDHFRLLNGGQYLLCLCDVGPELWEVSSQRLVWTQPLGAFSYFDIAFTGDANVLLAFIPRSGCVSSFPPK</sequence>
<organism evidence="2 3">
    <name type="scientific">Mycena rosella</name>
    <name type="common">Pink bonnet</name>
    <name type="synonym">Agaricus rosellus</name>
    <dbReference type="NCBI Taxonomy" id="1033263"/>
    <lineage>
        <taxon>Eukaryota</taxon>
        <taxon>Fungi</taxon>
        <taxon>Dikarya</taxon>
        <taxon>Basidiomycota</taxon>
        <taxon>Agaricomycotina</taxon>
        <taxon>Agaricomycetes</taxon>
        <taxon>Agaricomycetidae</taxon>
        <taxon>Agaricales</taxon>
        <taxon>Marasmiineae</taxon>
        <taxon>Mycenaceae</taxon>
        <taxon>Mycena</taxon>
    </lineage>
</organism>
<dbReference type="AlphaFoldDB" id="A0AAD7FYU1"/>
<proteinExistence type="predicted"/>
<keyword evidence="3" id="KW-1185">Reference proteome</keyword>
<evidence type="ECO:0000313" key="2">
    <source>
        <dbReference type="EMBL" id="KAJ7645001.1"/>
    </source>
</evidence>
<protein>
    <recommendedName>
        <fullName evidence="1">F-box domain-containing protein</fullName>
    </recommendedName>
</protein>
<comment type="caution">
    <text evidence="2">The sequence shown here is derived from an EMBL/GenBank/DDBJ whole genome shotgun (WGS) entry which is preliminary data.</text>
</comment>
<accession>A0AAD7FYU1</accession>
<gene>
    <name evidence="2" type="ORF">B0H17DRAFT_1104374</name>
</gene>
<dbReference type="InterPro" id="IPR001810">
    <property type="entry name" value="F-box_dom"/>
</dbReference>
<dbReference type="Gene3D" id="1.20.1280.50">
    <property type="match status" value="1"/>
</dbReference>
<dbReference type="InterPro" id="IPR036047">
    <property type="entry name" value="F-box-like_dom_sf"/>
</dbReference>
<evidence type="ECO:0000259" key="1">
    <source>
        <dbReference type="Pfam" id="PF12937"/>
    </source>
</evidence>
<dbReference type="Proteomes" id="UP001221757">
    <property type="component" value="Unassembled WGS sequence"/>
</dbReference>